<dbReference type="Pfam" id="PF00079">
    <property type="entry name" value="Serpin"/>
    <property type="match status" value="1"/>
</dbReference>
<dbReference type="AlphaFoldDB" id="A0A914Q911"/>
<dbReference type="InterPro" id="IPR042178">
    <property type="entry name" value="Serpin_sf_1"/>
</dbReference>
<dbReference type="Proteomes" id="UP000887578">
    <property type="component" value="Unplaced"/>
</dbReference>
<evidence type="ECO:0000259" key="2">
    <source>
        <dbReference type="Pfam" id="PF00079"/>
    </source>
</evidence>
<dbReference type="PANTHER" id="PTHR11461">
    <property type="entry name" value="SERINE PROTEASE INHIBITOR, SERPIN"/>
    <property type="match status" value="1"/>
</dbReference>
<sequence>MYFFGKFETPFIEIFGIFREERTKILTRTVRNEGWNLVENEKWQCLGIPFKGKSCWLHILLPREEESSLNKILENFDENLLKECISENEVEKVEVVIPKFLLETKIILDETLKKIGVTEIFEFGSIQKIFARPHFVDKAIHFTKLEINKYGAEAASTSVIRVVPVCGCIEMDMKYFCATNPFIYFVNLVDDGPSDVKSIILIGQYWGNSTKTNVDM</sequence>
<dbReference type="InterPro" id="IPR036186">
    <property type="entry name" value="Serpin_sf"/>
</dbReference>
<keyword evidence="3" id="KW-1185">Reference proteome</keyword>
<dbReference type="SUPFAM" id="SSF56574">
    <property type="entry name" value="Serpins"/>
    <property type="match status" value="1"/>
</dbReference>
<dbReference type="WBParaSite" id="PDA_v2.g28061.t1">
    <property type="protein sequence ID" value="PDA_v2.g28061.t1"/>
    <property type="gene ID" value="PDA_v2.g28061"/>
</dbReference>
<dbReference type="PANTHER" id="PTHR11461:SF211">
    <property type="entry name" value="GH10112P-RELATED"/>
    <property type="match status" value="1"/>
</dbReference>
<dbReference type="InterPro" id="IPR023796">
    <property type="entry name" value="Serpin_dom"/>
</dbReference>
<dbReference type="Gene3D" id="3.30.497.10">
    <property type="entry name" value="Antithrombin, subunit I, domain 2"/>
    <property type="match status" value="1"/>
</dbReference>
<accession>A0A914Q911</accession>
<comment type="similarity">
    <text evidence="1">Belongs to the serpin family.</text>
</comment>
<name>A0A914Q911_9BILA</name>
<organism evidence="3 4">
    <name type="scientific">Panagrolaimus davidi</name>
    <dbReference type="NCBI Taxonomy" id="227884"/>
    <lineage>
        <taxon>Eukaryota</taxon>
        <taxon>Metazoa</taxon>
        <taxon>Ecdysozoa</taxon>
        <taxon>Nematoda</taxon>
        <taxon>Chromadorea</taxon>
        <taxon>Rhabditida</taxon>
        <taxon>Tylenchina</taxon>
        <taxon>Panagrolaimomorpha</taxon>
        <taxon>Panagrolaimoidea</taxon>
        <taxon>Panagrolaimidae</taxon>
        <taxon>Panagrolaimus</taxon>
    </lineage>
</organism>
<dbReference type="GO" id="GO:0004867">
    <property type="term" value="F:serine-type endopeptidase inhibitor activity"/>
    <property type="evidence" value="ECO:0007669"/>
    <property type="project" value="InterPro"/>
</dbReference>
<dbReference type="InterPro" id="IPR042185">
    <property type="entry name" value="Serpin_sf_2"/>
</dbReference>
<reference evidence="4" key="1">
    <citation type="submission" date="2022-11" db="UniProtKB">
        <authorList>
            <consortium name="WormBaseParasite"/>
        </authorList>
    </citation>
    <scope>IDENTIFICATION</scope>
</reference>
<dbReference type="GO" id="GO:0005615">
    <property type="term" value="C:extracellular space"/>
    <property type="evidence" value="ECO:0007669"/>
    <property type="project" value="InterPro"/>
</dbReference>
<protein>
    <submittedName>
        <fullName evidence="4">Serpin domain-containing protein</fullName>
    </submittedName>
</protein>
<proteinExistence type="inferred from homology"/>
<evidence type="ECO:0000313" key="3">
    <source>
        <dbReference type="Proteomes" id="UP000887578"/>
    </source>
</evidence>
<evidence type="ECO:0000313" key="4">
    <source>
        <dbReference type="WBParaSite" id="PDA_v2.g28061.t1"/>
    </source>
</evidence>
<feature type="domain" description="Serpin" evidence="2">
    <location>
        <begin position="31"/>
        <end position="187"/>
    </location>
</feature>
<evidence type="ECO:0000256" key="1">
    <source>
        <dbReference type="ARBA" id="ARBA00009500"/>
    </source>
</evidence>
<dbReference type="Gene3D" id="2.30.39.10">
    <property type="entry name" value="Alpha-1-antitrypsin, domain 1"/>
    <property type="match status" value="1"/>
</dbReference>
<dbReference type="InterPro" id="IPR000215">
    <property type="entry name" value="Serpin_fam"/>
</dbReference>